<keyword evidence="2" id="KW-1185">Reference proteome</keyword>
<gene>
    <name evidence="1" type="ORF">G5V58_25535</name>
</gene>
<dbReference type="RefSeq" id="WP_165238436.1">
    <property type="nucleotide sequence ID" value="NZ_CP049257.1"/>
</dbReference>
<dbReference type="Pfam" id="PF11528">
    <property type="entry name" value="DUF3224"/>
    <property type="match status" value="1"/>
</dbReference>
<sequence>MTTLIARFAVDGWDERSIEGIDDWVGAARLSKRFTAGIAGTSVALFVASGDEGQRGYLAAEHITGTTDDGRSGSVTVHHGALESDPDVAFGHVVPGTGTDDWSGWSGTARIGHDDEGAFFTFDLT</sequence>
<protein>
    <submittedName>
        <fullName evidence="1">DUF3224 domain-containing protein</fullName>
    </submittedName>
</protein>
<dbReference type="EMBL" id="CP049257">
    <property type="protein sequence ID" value="QIG45653.1"/>
    <property type="molecule type" value="Genomic_DNA"/>
</dbReference>
<proteinExistence type="predicted"/>
<dbReference type="SUPFAM" id="SSF159238">
    <property type="entry name" value="SO1590-like"/>
    <property type="match status" value="1"/>
</dbReference>
<dbReference type="KEGG" id="nano:G5V58_25535"/>
<dbReference type="InterPro" id="IPR023159">
    <property type="entry name" value="SO1590-like_sf"/>
</dbReference>
<dbReference type="InterPro" id="IPR021607">
    <property type="entry name" value="DUF3224"/>
</dbReference>
<organism evidence="1 2">
    <name type="scientific">Nocardioides anomalus</name>
    <dbReference type="NCBI Taxonomy" id="2712223"/>
    <lineage>
        <taxon>Bacteria</taxon>
        <taxon>Bacillati</taxon>
        <taxon>Actinomycetota</taxon>
        <taxon>Actinomycetes</taxon>
        <taxon>Propionibacteriales</taxon>
        <taxon>Nocardioidaceae</taxon>
        <taxon>Nocardioides</taxon>
    </lineage>
</organism>
<dbReference type="AlphaFoldDB" id="A0A6G6WKI8"/>
<dbReference type="Gene3D" id="2.40.350.10">
    <property type="entry name" value="SO1590-like"/>
    <property type="match status" value="1"/>
</dbReference>
<accession>A0A6G6WKI8</accession>
<evidence type="ECO:0000313" key="2">
    <source>
        <dbReference type="Proteomes" id="UP000502996"/>
    </source>
</evidence>
<dbReference type="Proteomes" id="UP000502996">
    <property type="component" value="Chromosome"/>
</dbReference>
<name>A0A6G6WKI8_9ACTN</name>
<evidence type="ECO:0000313" key="1">
    <source>
        <dbReference type="EMBL" id="QIG45653.1"/>
    </source>
</evidence>
<reference evidence="1 2" key="1">
    <citation type="submission" date="2020-02" db="EMBL/GenBank/DDBJ databases">
        <title>Full genome sequence of Nocardioides sp. R-3366.</title>
        <authorList>
            <person name="Im W.-T."/>
        </authorList>
    </citation>
    <scope>NUCLEOTIDE SEQUENCE [LARGE SCALE GENOMIC DNA]</scope>
    <source>
        <strain evidence="1 2">R-3366</strain>
    </source>
</reference>